<evidence type="ECO:0000313" key="2">
    <source>
        <dbReference type="Ensembl" id="ENSHHUP00000044024.1"/>
    </source>
</evidence>
<evidence type="ECO:0000313" key="3">
    <source>
        <dbReference type="Proteomes" id="UP000314982"/>
    </source>
</evidence>
<feature type="region of interest" description="Disordered" evidence="1">
    <location>
        <begin position="310"/>
        <end position="332"/>
    </location>
</feature>
<reference evidence="2" key="3">
    <citation type="submission" date="2025-09" db="UniProtKB">
        <authorList>
            <consortium name="Ensembl"/>
        </authorList>
    </citation>
    <scope>IDENTIFICATION</scope>
</reference>
<reference evidence="3" key="1">
    <citation type="submission" date="2018-06" db="EMBL/GenBank/DDBJ databases">
        <title>Genome assembly of Danube salmon.</title>
        <authorList>
            <person name="Macqueen D.J."/>
            <person name="Gundappa M.K."/>
        </authorList>
    </citation>
    <scope>NUCLEOTIDE SEQUENCE [LARGE SCALE GENOMIC DNA]</scope>
</reference>
<organism evidence="2 3">
    <name type="scientific">Hucho hucho</name>
    <name type="common">huchen</name>
    <dbReference type="NCBI Taxonomy" id="62062"/>
    <lineage>
        <taxon>Eukaryota</taxon>
        <taxon>Metazoa</taxon>
        <taxon>Chordata</taxon>
        <taxon>Craniata</taxon>
        <taxon>Vertebrata</taxon>
        <taxon>Euteleostomi</taxon>
        <taxon>Actinopterygii</taxon>
        <taxon>Neopterygii</taxon>
        <taxon>Teleostei</taxon>
        <taxon>Protacanthopterygii</taxon>
        <taxon>Salmoniformes</taxon>
        <taxon>Salmonidae</taxon>
        <taxon>Salmoninae</taxon>
        <taxon>Hucho</taxon>
    </lineage>
</organism>
<keyword evidence="3" id="KW-1185">Reference proteome</keyword>
<name>A0A4W5N2Z4_9TELE</name>
<dbReference type="Ensembl" id="ENSHHUT00000045669.1">
    <property type="protein sequence ID" value="ENSHHUP00000044024.1"/>
    <property type="gene ID" value="ENSHHUG00000026993.1"/>
</dbReference>
<feature type="compositionally biased region" description="Basic and acidic residues" evidence="1">
    <location>
        <begin position="322"/>
        <end position="332"/>
    </location>
</feature>
<accession>A0A4W5N2Z4</accession>
<evidence type="ECO:0000256" key="1">
    <source>
        <dbReference type="SAM" id="MobiDB-lite"/>
    </source>
</evidence>
<protein>
    <submittedName>
        <fullName evidence="2">Uncharacterized protein</fullName>
    </submittedName>
</protein>
<reference evidence="2" key="2">
    <citation type="submission" date="2025-08" db="UniProtKB">
        <authorList>
            <consortium name="Ensembl"/>
        </authorList>
    </citation>
    <scope>IDENTIFICATION</scope>
</reference>
<dbReference type="Proteomes" id="UP000314982">
    <property type="component" value="Unassembled WGS sequence"/>
</dbReference>
<dbReference type="InterPro" id="IPR037383">
    <property type="entry name" value="CCDC87"/>
</dbReference>
<dbReference type="GeneTree" id="ENSGT00390000018647"/>
<dbReference type="AlphaFoldDB" id="A0A4W5N2Z4"/>
<dbReference type="STRING" id="62062.ENSHHUP00000044024"/>
<dbReference type="PANTHER" id="PTHR16078">
    <property type="entry name" value="COILED-COIL DOMAIN-CONTAINING PROTEIN 87"/>
    <property type="match status" value="1"/>
</dbReference>
<dbReference type="PANTHER" id="PTHR16078:SF1">
    <property type="entry name" value="COILED-COIL DOMAIN-CONTAINING PROTEIN 87"/>
    <property type="match status" value="1"/>
</dbReference>
<sequence>MRVCLGAAPASLPNVSQSDEEPSMYYLGYTRLKVLVEFHYTIHIIHYSHPPQLVPEDMHTGWLLFILSHYFVISVCTQGCSSMPDLQRETLLEELEMEALPARPRSPLVLLATGPCSSIEKPVDPAHDLRRLLQDRVIVDQAVTESYTDLPPLIKALTWRSSTKLQQLTHTLQKQEEEGEKRERYRVPVEEPEHPQGAVVNVALSHGSLARTAAARVTDRVLRDTINIHTYPPVYNYLIKELELSSVQWLDRNLFAGEEIKEVYKELSKGKSTQYLNFDEDPMIEPALTNVRWSLKKRNHQRLINPQLKRQNTNAMSHRKRTEIPADHEKPEDQNSRAYMAWLQWWKTDLSVEDYLRYITNQVRGHTFCSYRKQIEEDFLINRRQ</sequence>
<proteinExistence type="predicted"/>